<organism evidence="1 2">
    <name type="scientific">Novipirellula rosea</name>
    <dbReference type="NCBI Taxonomy" id="1031540"/>
    <lineage>
        <taxon>Bacteria</taxon>
        <taxon>Pseudomonadati</taxon>
        <taxon>Planctomycetota</taxon>
        <taxon>Planctomycetia</taxon>
        <taxon>Pirellulales</taxon>
        <taxon>Pirellulaceae</taxon>
        <taxon>Novipirellula</taxon>
    </lineage>
</organism>
<comment type="caution">
    <text evidence="1">The sequence shown here is derived from an EMBL/GenBank/DDBJ whole genome shotgun (WGS) entry which is preliminary data.</text>
</comment>
<dbReference type="Proteomes" id="UP001500840">
    <property type="component" value="Unassembled WGS sequence"/>
</dbReference>
<accession>A0ABP8M4M7</accession>
<name>A0ABP8M4M7_9BACT</name>
<reference evidence="2" key="1">
    <citation type="journal article" date="2019" name="Int. J. Syst. Evol. Microbiol.">
        <title>The Global Catalogue of Microorganisms (GCM) 10K type strain sequencing project: providing services to taxonomists for standard genome sequencing and annotation.</title>
        <authorList>
            <consortium name="The Broad Institute Genomics Platform"/>
            <consortium name="The Broad Institute Genome Sequencing Center for Infectious Disease"/>
            <person name="Wu L."/>
            <person name="Ma J."/>
        </authorList>
    </citation>
    <scope>NUCLEOTIDE SEQUENCE [LARGE SCALE GENOMIC DNA]</scope>
    <source>
        <strain evidence="2">JCM 17759</strain>
    </source>
</reference>
<keyword evidence="2" id="KW-1185">Reference proteome</keyword>
<dbReference type="EMBL" id="BAABGA010000004">
    <property type="protein sequence ID" value="GAA4443290.1"/>
    <property type="molecule type" value="Genomic_DNA"/>
</dbReference>
<evidence type="ECO:0000313" key="2">
    <source>
        <dbReference type="Proteomes" id="UP001500840"/>
    </source>
</evidence>
<sequence length="134" mass="15153">MDTIMRELGIGEAPESLKNKLLLRNRSIAESFRKIQKLIDDAKIDRHSIRFNSCKVSGVRENKLPLGSVTKADRFSLLLSVGVDEWRLIIDGGLVDRGMWSFSDSPTNLFVGDVILSFRDHRQEANEAVNRSSH</sequence>
<protein>
    <submittedName>
        <fullName evidence="1">Uncharacterized protein</fullName>
    </submittedName>
</protein>
<gene>
    <name evidence="1" type="ORF">GCM10023156_00240</name>
</gene>
<evidence type="ECO:0000313" key="1">
    <source>
        <dbReference type="EMBL" id="GAA4443290.1"/>
    </source>
</evidence>
<proteinExistence type="predicted"/>